<feature type="transmembrane region" description="Helical" evidence="8">
    <location>
        <begin position="258"/>
        <end position="284"/>
    </location>
</feature>
<keyword evidence="5" id="KW-0571">Peptide transport</keyword>
<organism evidence="9 10">
    <name type="scientific">Rheinheimera baltica</name>
    <dbReference type="NCBI Taxonomy" id="67576"/>
    <lineage>
        <taxon>Bacteria</taxon>
        <taxon>Pseudomonadati</taxon>
        <taxon>Pseudomonadota</taxon>
        <taxon>Gammaproteobacteria</taxon>
        <taxon>Chromatiales</taxon>
        <taxon>Chromatiaceae</taxon>
        <taxon>Rheinheimera</taxon>
    </lineage>
</organism>
<dbReference type="InterPro" id="IPR000109">
    <property type="entry name" value="POT_fam"/>
</dbReference>
<evidence type="ECO:0000256" key="7">
    <source>
        <dbReference type="ARBA" id="ARBA00023136"/>
    </source>
</evidence>
<feature type="transmembrane region" description="Helical" evidence="8">
    <location>
        <begin position="118"/>
        <end position="134"/>
    </location>
</feature>
<comment type="subcellular location">
    <subcellularLocation>
        <location evidence="1">Cell membrane</location>
        <topology evidence="1">Multi-pass membrane protein</topology>
    </subcellularLocation>
</comment>
<dbReference type="SUPFAM" id="SSF103473">
    <property type="entry name" value="MFS general substrate transporter"/>
    <property type="match status" value="1"/>
</dbReference>
<dbReference type="PANTHER" id="PTHR23517">
    <property type="entry name" value="RESISTANCE PROTEIN MDTM, PUTATIVE-RELATED-RELATED"/>
    <property type="match status" value="1"/>
</dbReference>
<keyword evidence="7 8" id="KW-0472">Membrane</keyword>
<evidence type="ECO:0000256" key="1">
    <source>
        <dbReference type="ARBA" id="ARBA00004651"/>
    </source>
</evidence>
<keyword evidence="3" id="KW-1003">Cell membrane</keyword>
<feature type="transmembrane region" description="Helical" evidence="8">
    <location>
        <begin position="155"/>
        <end position="179"/>
    </location>
</feature>
<dbReference type="PROSITE" id="PS01022">
    <property type="entry name" value="PTR2_1"/>
    <property type="match status" value="1"/>
</dbReference>
<keyword evidence="2" id="KW-0813">Transport</keyword>
<dbReference type="InterPro" id="IPR005279">
    <property type="entry name" value="Dipep/tripep_permease"/>
</dbReference>
<evidence type="ECO:0000256" key="6">
    <source>
        <dbReference type="ARBA" id="ARBA00022989"/>
    </source>
</evidence>
<feature type="transmembrane region" description="Helical" evidence="8">
    <location>
        <begin position="304"/>
        <end position="323"/>
    </location>
</feature>
<evidence type="ECO:0000256" key="3">
    <source>
        <dbReference type="ARBA" id="ARBA00022475"/>
    </source>
</evidence>
<evidence type="ECO:0000256" key="5">
    <source>
        <dbReference type="ARBA" id="ARBA00022856"/>
    </source>
</evidence>
<feature type="transmembrane region" description="Helical" evidence="8">
    <location>
        <begin position="435"/>
        <end position="460"/>
    </location>
</feature>
<evidence type="ECO:0000256" key="2">
    <source>
        <dbReference type="ARBA" id="ARBA00022448"/>
    </source>
</evidence>
<dbReference type="NCBIfam" id="TIGR00924">
    <property type="entry name" value="yjdL_sub1_fam"/>
    <property type="match status" value="2"/>
</dbReference>
<gene>
    <name evidence="9" type="ORF">ORJ04_09885</name>
</gene>
<feature type="transmembrane region" description="Helical" evidence="8">
    <location>
        <begin position="62"/>
        <end position="81"/>
    </location>
</feature>
<dbReference type="InterPro" id="IPR018456">
    <property type="entry name" value="PTR2_symporter_CS"/>
</dbReference>
<feature type="transmembrane region" description="Helical" evidence="8">
    <location>
        <begin position="400"/>
        <end position="423"/>
    </location>
</feature>
<feature type="transmembrane region" description="Helical" evidence="8">
    <location>
        <begin position="199"/>
        <end position="219"/>
    </location>
</feature>
<dbReference type="EMBL" id="JAPJDZ010000021">
    <property type="protein sequence ID" value="MDP5136260.1"/>
    <property type="molecule type" value="Genomic_DNA"/>
</dbReference>
<dbReference type="Gene3D" id="1.20.1250.20">
    <property type="entry name" value="MFS general substrate transporter like domains"/>
    <property type="match status" value="2"/>
</dbReference>
<name>A0ABT9HZL2_9GAMM</name>
<evidence type="ECO:0000256" key="4">
    <source>
        <dbReference type="ARBA" id="ARBA00022692"/>
    </source>
</evidence>
<evidence type="ECO:0000256" key="8">
    <source>
        <dbReference type="SAM" id="Phobius"/>
    </source>
</evidence>
<dbReference type="InterPro" id="IPR050171">
    <property type="entry name" value="MFS_Transporters"/>
</dbReference>
<keyword evidence="5" id="KW-0653">Protein transport</keyword>
<dbReference type="CDD" id="cd17346">
    <property type="entry name" value="MFS_DtpA_like"/>
    <property type="match status" value="1"/>
</dbReference>
<keyword evidence="4 8" id="KW-0812">Transmembrane</keyword>
<proteinExistence type="predicted"/>
<keyword evidence="10" id="KW-1185">Reference proteome</keyword>
<dbReference type="RefSeq" id="WP_305975551.1">
    <property type="nucleotide sequence ID" value="NZ_JAPJDZ010000021.1"/>
</dbReference>
<dbReference type="Pfam" id="PF00854">
    <property type="entry name" value="PTR2"/>
    <property type="match status" value="2"/>
</dbReference>
<evidence type="ECO:0000313" key="10">
    <source>
        <dbReference type="Proteomes" id="UP001231109"/>
    </source>
</evidence>
<reference evidence="9 10" key="1">
    <citation type="submission" date="2022-11" db="EMBL/GenBank/DDBJ databases">
        <title>Viruses from the air-sea interface of a natural surface slick.</title>
        <authorList>
            <person name="Rahlff J."/>
            <person name="Holmfeldt K."/>
        </authorList>
    </citation>
    <scope>NUCLEOTIDE SEQUENCE [LARGE SCALE GENOMIC DNA]</scope>
    <source>
        <strain evidence="9 10">SMS4</strain>
    </source>
</reference>
<dbReference type="PANTHER" id="PTHR23517:SF15">
    <property type="entry name" value="PROTON-DEPENDENT OLIGOPEPTIDE FAMILY TRANSPORT PROTEIN"/>
    <property type="match status" value="1"/>
</dbReference>
<sequence length="473" mass="52160">MYNNKTTDWLGHPKGLFLLFSTEMWERFSYYAMRALLVLYLVDQSHSRGGGLGWDQASALQLYGTFTMLIYVTPLFGGWLADNILGQRRAIMLGSLLMALGQFSLALPHHWIAGSELYSFYAGLSLLVLGNGLFKPNICTMVGELYQSDDPRRDGAFTIFYLGINSGMFLAGIAVGTVIEQFGFSQTDAGTTQLIRNYQAGFLLAGIGMLLALLLQITLAQRLLGDIGVEPTAKRERRRSKCENKTPLTQQEIDRFKVVLIMGLFTVIFWAGFEQAGGLLNIYAERFTDRTLGSVELNPAYFQSLNPFFIMVFAPLIALLWLRLGDKEPNTPVKFALGLLLLSIGFLLMVAATLQQQDGSKANMLWLVAAYLFFTLGELCVSPIGLAMVTRLSPVRMVSLLMGAWYLFMALANKVAGIIGAMVGSTDTDSEQAMLANTLAIFGGLALTAMCCALLLFLLADKLVLWMHDSKAR</sequence>
<feature type="transmembrane region" description="Helical" evidence="8">
    <location>
        <begin position="93"/>
        <end position="112"/>
    </location>
</feature>
<protein>
    <submittedName>
        <fullName evidence="9">Peptide MFS transporter</fullName>
    </submittedName>
</protein>
<accession>A0ABT9HZL2</accession>
<feature type="transmembrane region" description="Helical" evidence="8">
    <location>
        <begin position="335"/>
        <end position="354"/>
    </location>
</feature>
<dbReference type="InterPro" id="IPR036259">
    <property type="entry name" value="MFS_trans_sf"/>
</dbReference>
<feature type="transmembrane region" description="Helical" evidence="8">
    <location>
        <begin position="366"/>
        <end position="388"/>
    </location>
</feature>
<evidence type="ECO:0000313" key="9">
    <source>
        <dbReference type="EMBL" id="MDP5136260.1"/>
    </source>
</evidence>
<keyword evidence="6 8" id="KW-1133">Transmembrane helix</keyword>
<dbReference type="Proteomes" id="UP001231109">
    <property type="component" value="Unassembled WGS sequence"/>
</dbReference>
<comment type="caution">
    <text evidence="9">The sequence shown here is derived from an EMBL/GenBank/DDBJ whole genome shotgun (WGS) entry which is preliminary data.</text>
</comment>